<reference evidence="9" key="1">
    <citation type="journal article" date="2008" name="J. Bacteriol.">
        <title>Genome sequence of the streptomycin-producing microorganism Streptomyces griseus IFO 13350.</title>
        <authorList>
            <person name="Ohnishi Y."/>
            <person name="Ishikawa J."/>
            <person name="Hara H."/>
            <person name="Suzuki H."/>
            <person name="Ikenoya M."/>
            <person name="Ikeda H."/>
            <person name="Yamashita A."/>
            <person name="Hattori M."/>
            <person name="Horinouchi S."/>
        </authorList>
    </citation>
    <scope>NUCLEOTIDE SEQUENCE [LARGE SCALE GENOMIC DNA]</scope>
    <source>
        <strain evidence="9">JCM 4626 / NBRC 13350</strain>
    </source>
</reference>
<dbReference type="InterPro" id="IPR015424">
    <property type="entry name" value="PyrdxlP-dep_Trfase"/>
</dbReference>
<gene>
    <name evidence="8" type="ordered locus">SGR_5288</name>
</gene>
<proteinExistence type="inferred from homology"/>
<sequence>MLSFQPLPATDPAHRPPPRFADRAHAMVPSETRALFSMAARDDVVSLAGGMPSPDALPVAALGAVLGDVIAAEGASALQYGSAQGDPQLREQVCAVMAAEGVEASPDDVLVTMGSQQALDLVTRVFVNPGDSVVTEGPTYVTALSTFAAHQARVVEVAMDAHGVVPQALADTFALLAAEGRPAAFYYTVPTFQNPTGRVLGAERRREVVEVCRRAGVLIVEDNPYGLLHFDAEPQRALCADAPEGVVYLGSFSKTLAPGLRVGWVRAPRTVTGKLVLAAESAMLSHSQLAQRAVSRFLTTTSWRGHIDAARALYRDRRDAMLAELAATMPDGVSWTVPAGGFFVWLTLPEGVDARAMLPRAVEGGVAYVPGTGFHTRGGERHLRLSYSYPSVSRVGEGVRRLSDVVRAETARGRAARPVEAMAR</sequence>
<dbReference type="FunFam" id="3.40.640.10:FF:000053">
    <property type="entry name" value="Aminotransferase, class I"/>
    <property type="match status" value="1"/>
</dbReference>
<dbReference type="AlphaFoldDB" id="B1VZJ2"/>
<evidence type="ECO:0000256" key="5">
    <source>
        <dbReference type="ARBA" id="ARBA00022679"/>
    </source>
</evidence>
<keyword evidence="4 8" id="KW-0032">Aminotransferase</keyword>
<dbReference type="KEGG" id="sgr:SGR_5288"/>
<dbReference type="SUPFAM" id="SSF53383">
    <property type="entry name" value="PLP-dependent transferases"/>
    <property type="match status" value="1"/>
</dbReference>
<dbReference type="PANTHER" id="PTHR42790:SF19">
    <property type="entry name" value="KYNURENINE_ALPHA-AMINOADIPATE AMINOTRANSFERASE, MITOCHONDRIAL"/>
    <property type="match status" value="1"/>
</dbReference>
<accession>B1VZJ2</accession>
<dbReference type="PATRIC" id="fig|455632.4.peg.5418"/>
<dbReference type="PANTHER" id="PTHR42790">
    <property type="entry name" value="AMINOTRANSFERASE"/>
    <property type="match status" value="1"/>
</dbReference>
<keyword evidence="6" id="KW-0663">Pyridoxal phosphate</keyword>
<dbReference type="InterPro" id="IPR004839">
    <property type="entry name" value="Aminotransferase_I/II_large"/>
</dbReference>
<evidence type="ECO:0000313" key="9">
    <source>
        <dbReference type="Proteomes" id="UP000001685"/>
    </source>
</evidence>
<dbReference type="GO" id="GO:0008483">
    <property type="term" value="F:transaminase activity"/>
    <property type="evidence" value="ECO:0007669"/>
    <property type="project" value="UniProtKB-KW"/>
</dbReference>
<dbReference type="HOGENOM" id="CLU_017584_0_6_11"/>
<evidence type="ECO:0000256" key="4">
    <source>
        <dbReference type="ARBA" id="ARBA00022576"/>
    </source>
</evidence>
<dbReference type="InterPro" id="IPR015422">
    <property type="entry name" value="PyrdxlP-dep_Trfase_small"/>
</dbReference>
<evidence type="ECO:0000256" key="2">
    <source>
        <dbReference type="ARBA" id="ARBA00007441"/>
    </source>
</evidence>
<dbReference type="Proteomes" id="UP000001685">
    <property type="component" value="Chromosome"/>
</dbReference>
<comment type="subunit">
    <text evidence="3">Homodimer.</text>
</comment>
<dbReference type="EMBL" id="AP009493">
    <property type="protein sequence ID" value="BAG22117.1"/>
    <property type="molecule type" value="Genomic_DNA"/>
</dbReference>
<organism evidence="8 9">
    <name type="scientific">Streptomyces griseus subsp. griseus (strain JCM 4626 / CBS 651.72 / NBRC 13350 / KCC S-0626 / ISP 5235)</name>
    <dbReference type="NCBI Taxonomy" id="455632"/>
    <lineage>
        <taxon>Bacteria</taxon>
        <taxon>Bacillati</taxon>
        <taxon>Actinomycetota</taxon>
        <taxon>Actinomycetes</taxon>
        <taxon>Kitasatosporales</taxon>
        <taxon>Streptomycetaceae</taxon>
        <taxon>Streptomyces</taxon>
    </lineage>
</organism>
<comment type="cofactor">
    <cofactor evidence="1">
        <name>pyridoxal 5'-phosphate</name>
        <dbReference type="ChEBI" id="CHEBI:597326"/>
    </cofactor>
</comment>
<dbReference type="eggNOG" id="COG1167">
    <property type="taxonomic scope" value="Bacteria"/>
</dbReference>
<evidence type="ECO:0000313" key="8">
    <source>
        <dbReference type="EMBL" id="BAG22117.1"/>
    </source>
</evidence>
<dbReference type="Gene3D" id="3.90.1150.10">
    <property type="entry name" value="Aspartate Aminotransferase, domain 1"/>
    <property type="match status" value="1"/>
</dbReference>
<dbReference type="RefSeq" id="WP_012381219.1">
    <property type="nucleotide sequence ID" value="NC_010572.1"/>
</dbReference>
<feature type="domain" description="Aminotransferase class I/classII large" evidence="7">
    <location>
        <begin position="47"/>
        <end position="399"/>
    </location>
</feature>
<comment type="similarity">
    <text evidence="2">Belongs to the class-I pyridoxal-phosphate-dependent aminotransferase family.</text>
</comment>
<dbReference type="GO" id="GO:1901605">
    <property type="term" value="P:alpha-amino acid metabolic process"/>
    <property type="evidence" value="ECO:0007669"/>
    <property type="project" value="TreeGrafter"/>
</dbReference>
<evidence type="ECO:0000256" key="6">
    <source>
        <dbReference type="ARBA" id="ARBA00022898"/>
    </source>
</evidence>
<dbReference type="Pfam" id="PF00155">
    <property type="entry name" value="Aminotran_1_2"/>
    <property type="match status" value="1"/>
</dbReference>
<evidence type="ECO:0000256" key="1">
    <source>
        <dbReference type="ARBA" id="ARBA00001933"/>
    </source>
</evidence>
<name>B1VZJ2_STRGG</name>
<protein>
    <submittedName>
        <fullName evidence="8">Aminotransferase</fullName>
    </submittedName>
</protein>
<dbReference type="InterPro" id="IPR015421">
    <property type="entry name" value="PyrdxlP-dep_Trfase_major"/>
</dbReference>
<dbReference type="Gene3D" id="3.40.640.10">
    <property type="entry name" value="Type I PLP-dependent aspartate aminotransferase-like (Major domain)"/>
    <property type="match status" value="1"/>
</dbReference>
<dbReference type="GO" id="GO:0030170">
    <property type="term" value="F:pyridoxal phosphate binding"/>
    <property type="evidence" value="ECO:0007669"/>
    <property type="project" value="InterPro"/>
</dbReference>
<evidence type="ECO:0000259" key="7">
    <source>
        <dbReference type="Pfam" id="PF00155"/>
    </source>
</evidence>
<evidence type="ECO:0000256" key="3">
    <source>
        <dbReference type="ARBA" id="ARBA00011738"/>
    </source>
</evidence>
<keyword evidence="5" id="KW-0808">Transferase</keyword>
<dbReference type="CDD" id="cd00609">
    <property type="entry name" value="AAT_like"/>
    <property type="match status" value="1"/>
</dbReference>
<dbReference type="InterPro" id="IPR050859">
    <property type="entry name" value="Class-I_PLP-dep_aminotransf"/>
</dbReference>